<name>A0ABQ1JIX7_9FLAO</name>
<comment type="caution">
    <text evidence="2">The sequence shown here is derived from an EMBL/GenBank/DDBJ whole genome shotgun (WGS) entry which is preliminary data.</text>
</comment>
<accession>A0ABQ1JIX7</accession>
<protein>
    <recommendedName>
        <fullName evidence="1">DUF1508 domain-containing protein</fullName>
    </recommendedName>
</protein>
<dbReference type="InterPro" id="IPR010879">
    <property type="entry name" value="DUF1508"/>
</dbReference>
<reference evidence="3" key="1">
    <citation type="journal article" date="2019" name="Int. J. Syst. Evol. Microbiol.">
        <title>The Global Catalogue of Microorganisms (GCM) 10K type strain sequencing project: providing services to taxonomists for standard genome sequencing and annotation.</title>
        <authorList>
            <consortium name="The Broad Institute Genomics Platform"/>
            <consortium name="The Broad Institute Genome Sequencing Center for Infectious Disease"/>
            <person name="Wu L."/>
            <person name="Ma J."/>
        </authorList>
    </citation>
    <scope>NUCLEOTIDE SEQUENCE [LARGE SCALE GENOMIC DNA]</scope>
    <source>
        <strain evidence="3">CGMCC 1.15461</strain>
    </source>
</reference>
<feature type="domain" description="DUF1508" evidence="1">
    <location>
        <begin position="10"/>
        <end position="51"/>
    </location>
</feature>
<evidence type="ECO:0000313" key="2">
    <source>
        <dbReference type="EMBL" id="GGB67912.1"/>
    </source>
</evidence>
<feature type="domain" description="DUF1508" evidence="1">
    <location>
        <begin position="60"/>
        <end position="106"/>
    </location>
</feature>
<proteinExistence type="predicted"/>
<evidence type="ECO:0000313" key="3">
    <source>
        <dbReference type="Proteomes" id="UP000615760"/>
    </source>
</evidence>
<evidence type="ECO:0000259" key="1">
    <source>
        <dbReference type="Pfam" id="PF07411"/>
    </source>
</evidence>
<keyword evidence="3" id="KW-1185">Reference proteome</keyword>
<dbReference type="RefSeq" id="WP_188619636.1">
    <property type="nucleotide sequence ID" value="NZ_BMJE01000001.1"/>
</dbReference>
<gene>
    <name evidence="2" type="ORF">GCM10007424_04870</name>
</gene>
<dbReference type="InterPro" id="IPR051141">
    <property type="entry name" value="UPF0339_domain"/>
</dbReference>
<dbReference type="PANTHER" id="PTHR40606">
    <property type="match status" value="1"/>
</dbReference>
<dbReference type="Gene3D" id="2.30.29.80">
    <property type="match status" value="1"/>
</dbReference>
<dbReference type="Pfam" id="PF07411">
    <property type="entry name" value="DUF1508"/>
    <property type="match status" value="2"/>
</dbReference>
<organism evidence="2 3">
    <name type="scientific">Flavobacterium suaedae</name>
    <dbReference type="NCBI Taxonomy" id="1767027"/>
    <lineage>
        <taxon>Bacteria</taxon>
        <taxon>Pseudomonadati</taxon>
        <taxon>Bacteroidota</taxon>
        <taxon>Flavobacteriia</taxon>
        <taxon>Flavobacteriales</taxon>
        <taxon>Flavobacteriaceae</taxon>
        <taxon>Flavobacterium</taxon>
    </lineage>
</organism>
<sequence>MGKFVIQKKSNGLYYFTLNINGRVILNSEGYTSISGCHNGIEAVKLNSKNDSSYKLGMARNGKYYFYIKSSNGQIIATSELYDTKITIENDINKIKECGLTAHVYEKNN</sequence>
<dbReference type="SUPFAM" id="SSF160113">
    <property type="entry name" value="YegP-like"/>
    <property type="match status" value="2"/>
</dbReference>
<dbReference type="Proteomes" id="UP000615760">
    <property type="component" value="Unassembled WGS sequence"/>
</dbReference>
<dbReference type="InterPro" id="IPR036913">
    <property type="entry name" value="YegP-like_sf"/>
</dbReference>
<dbReference type="EMBL" id="BMJE01000001">
    <property type="protein sequence ID" value="GGB67912.1"/>
    <property type="molecule type" value="Genomic_DNA"/>
</dbReference>
<dbReference type="PANTHER" id="PTHR40606:SF1">
    <property type="entry name" value="UPF0339 PROTEIN YEGP"/>
    <property type="match status" value="1"/>
</dbReference>